<evidence type="ECO:0000256" key="6">
    <source>
        <dbReference type="ARBA" id="ARBA00022777"/>
    </source>
</evidence>
<dbReference type="Pfam" id="PF08544">
    <property type="entry name" value="GHMP_kinases_C"/>
    <property type="match status" value="1"/>
</dbReference>
<sequence length="272" mass="29978">MVVFPNAKINLGLNITERRKDGYHNLLSVFYPIALCDVLEFVEAENNLDDVLTTSGLPIHGSADQNLCIKALKVIREVYPVPPLRVHLHKIIPMGAGLGGGSADGSFFLTALNTHFKIGLSSNFLKELALELGSDCPFFIDNKPVAVSGRGDVMKNVDVNLKGKFIVVFFSDAHISTTKAYQNIVVSDPEITPREIVEGKEISKWRKYLTNDFEPYAFRVFPSLNDHKEILYNAGAEFAAMTGSGSAVFGIFETRPSDFPGSGKFNFWTGQL</sequence>
<accession>A0A7K3WMI5</accession>
<dbReference type="InterPro" id="IPR004424">
    <property type="entry name" value="IspE"/>
</dbReference>
<gene>
    <name evidence="9" type="primary">ispE</name>
    <name evidence="12" type="ORF">G3O08_04360</name>
</gene>
<feature type="active site" evidence="9">
    <location>
        <position position="8"/>
    </location>
</feature>
<protein>
    <recommendedName>
        <fullName evidence="3 9">4-diphosphocytidyl-2-C-methyl-D-erythritol kinase</fullName>
        <shortName evidence="9">CMK</shortName>
        <ecNumber evidence="2 9">2.7.1.148</ecNumber>
    </recommendedName>
    <alternativeName>
        <fullName evidence="8 9">4-(cytidine-5'-diphospho)-2-C-methyl-D-erythritol kinase</fullName>
    </alternativeName>
</protein>
<evidence type="ECO:0000259" key="11">
    <source>
        <dbReference type="Pfam" id="PF08544"/>
    </source>
</evidence>
<dbReference type="InterPro" id="IPR020568">
    <property type="entry name" value="Ribosomal_Su5_D2-typ_SF"/>
</dbReference>
<dbReference type="PANTHER" id="PTHR43527:SF2">
    <property type="entry name" value="4-DIPHOSPHOCYTIDYL-2-C-METHYL-D-ERYTHRITOL KINASE, CHLOROPLASTIC"/>
    <property type="match status" value="1"/>
</dbReference>
<name>A0A7K3WMI5_9FLAO</name>
<dbReference type="EC" id="2.7.1.148" evidence="2 9"/>
<dbReference type="GO" id="GO:0016114">
    <property type="term" value="P:terpenoid biosynthetic process"/>
    <property type="evidence" value="ECO:0007669"/>
    <property type="project" value="UniProtKB-UniRule"/>
</dbReference>
<dbReference type="Proteomes" id="UP000486602">
    <property type="component" value="Unassembled WGS sequence"/>
</dbReference>
<evidence type="ECO:0000256" key="4">
    <source>
        <dbReference type="ARBA" id="ARBA00022679"/>
    </source>
</evidence>
<dbReference type="AlphaFoldDB" id="A0A7K3WMI5"/>
<keyword evidence="6 9" id="KW-0418">Kinase</keyword>
<dbReference type="SUPFAM" id="SSF55060">
    <property type="entry name" value="GHMP Kinase, C-terminal domain"/>
    <property type="match status" value="1"/>
</dbReference>
<comment type="caution">
    <text evidence="12">The sequence shown here is derived from an EMBL/GenBank/DDBJ whole genome shotgun (WGS) entry which is preliminary data.</text>
</comment>
<evidence type="ECO:0000256" key="9">
    <source>
        <dbReference type="HAMAP-Rule" id="MF_00061"/>
    </source>
</evidence>
<evidence type="ECO:0000313" key="12">
    <source>
        <dbReference type="EMBL" id="NEN22738.1"/>
    </source>
</evidence>
<keyword evidence="4 9" id="KW-0808">Transferase</keyword>
<dbReference type="HAMAP" id="MF_00061">
    <property type="entry name" value="IspE"/>
    <property type="match status" value="1"/>
</dbReference>
<dbReference type="Gene3D" id="3.30.230.10">
    <property type="match status" value="1"/>
</dbReference>
<comment type="pathway">
    <text evidence="9">Isoprenoid biosynthesis; isopentenyl diphosphate biosynthesis via DXP pathway; isopentenyl diphosphate from 1-deoxy-D-xylulose 5-phosphate: step 3/6.</text>
</comment>
<evidence type="ECO:0000313" key="13">
    <source>
        <dbReference type="Proteomes" id="UP000486602"/>
    </source>
</evidence>
<dbReference type="GO" id="GO:0050515">
    <property type="term" value="F:4-(cytidine 5'-diphospho)-2-C-methyl-D-erythritol kinase activity"/>
    <property type="evidence" value="ECO:0007669"/>
    <property type="project" value="UniProtKB-UniRule"/>
</dbReference>
<feature type="domain" description="GHMP kinase C-terminal" evidence="11">
    <location>
        <begin position="203"/>
        <end position="255"/>
    </location>
</feature>
<dbReference type="PIRSF" id="PIRSF010376">
    <property type="entry name" value="IspE"/>
    <property type="match status" value="1"/>
</dbReference>
<dbReference type="InterPro" id="IPR014721">
    <property type="entry name" value="Ribsml_uS5_D2-typ_fold_subgr"/>
</dbReference>
<evidence type="ECO:0000256" key="7">
    <source>
        <dbReference type="ARBA" id="ARBA00022840"/>
    </source>
</evidence>
<feature type="active site" evidence="9">
    <location>
        <position position="135"/>
    </location>
</feature>
<dbReference type="RefSeq" id="WP_163283465.1">
    <property type="nucleotide sequence ID" value="NZ_JAAGVY010000005.1"/>
</dbReference>
<comment type="catalytic activity">
    <reaction evidence="9">
        <text>4-CDP-2-C-methyl-D-erythritol + ATP = 4-CDP-2-C-methyl-D-erythritol 2-phosphate + ADP + H(+)</text>
        <dbReference type="Rhea" id="RHEA:18437"/>
        <dbReference type="ChEBI" id="CHEBI:15378"/>
        <dbReference type="ChEBI" id="CHEBI:30616"/>
        <dbReference type="ChEBI" id="CHEBI:57823"/>
        <dbReference type="ChEBI" id="CHEBI:57919"/>
        <dbReference type="ChEBI" id="CHEBI:456216"/>
        <dbReference type="EC" id="2.7.1.148"/>
    </reaction>
</comment>
<reference evidence="12 13" key="1">
    <citation type="submission" date="2020-02" db="EMBL/GenBank/DDBJ databases">
        <title>Out from the shadows clarifying the taxonomy of the family Cryomorphaceae and related taxa by utilizing the GTDB taxonomic framework.</title>
        <authorList>
            <person name="Bowman J.P."/>
        </authorList>
    </citation>
    <scope>NUCLEOTIDE SEQUENCE [LARGE SCALE GENOMIC DNA]</scope>
    <source>
        <strain evidence="12 13">QSSC 1-22</strain>
    </source>
</reference>
<dbReference type="InterPro" id="IPR036554">
    <property type="entry name" value="GHMP_kinase_C_sf"/>
</dbReference>
<evidence type="ECO:0000256" key="8">
    <source>
        <dbReference type="ARBA" id="ARBA00032554"/>
    </source>
</evidence>
<dbReference type="GO" id="GO:0005524">
    <property type="term" value="F:ATP binding"/>
    <property type="evidence" value="ECO:0007669"/>
    <property type="project" value="UniProtKB-UniRule"/>
</dbReference>
<evidence type="ECO:0000256" key="3">
    <source>
        <dbReference type="ARBA" id="ARBA00017473"/>
    </source>
</evidence>
<comment type="similarity">
    <text evidence="1 9">Belongs to the GHMP kinase family. IspE subfamily.</text>
</comment>
<dbReference type="InterPro" id="IPR013750">
    <property type="entry name" value="GHMP_kinase_C_dom"/>
</dbReference>
<keyword evidence="9" id="KW-0414">Isoprene biosynthesis</keyword>
<feature type="domain" description="GHMP kinase N-terminal" evidence="10">
    <location>
        <begin position="66"/>
        <end position="140"/>
    </location>
</feature>
<keyword evidence="13" id="KW-1185">Reference proteome</keyword>
<evidence type="ECO:0000256" key="1">
    <source>
        <dbReference type="ARBA" id="ARBA00009684"/>
    </source>
</evidence>
<evidence type="ECO:0000256" key="2">
    <source>
        <dbReference type="ARBA" id="ARBA00012052"/>
    </source>
</evidence>
<dbReference type="Gene3D" id="3.30.70.890">
    <property type="entry name" value="GHMP kinase, C-terminal domain"/>
    <property type="match status" value="1"/>
</dbReference>
<dbReference type="SUPFAM" id="SSF54211">
    <property type="entry name" value="Ribosomal protein S5 domain 2-like"/>
    <property type="match status" value="1"/>
</dbReference>
<dbReference type="GO" id="GO:0019288">
    <property type="term" value="P:isopentenyl diphosphate biosynthetic process, methylerythritol 4-phosphate pathway"/>
    <property type="evidence" value="ECO:0007669"/>
    <property type="project" value="UniProtKB-UniRule"/>
</dbReference>
<proteinExistence type="inferred from homology"/>
<comment type="function">
    <text evidence="9">Catalyzes the phosphorylation of the position 2 hydroxy group of 4-diphosphocytidyl-2C-methyl-D-erythritol.</text>
</comment>
<dbReference type="Pfam" id="PF00288">
    <property type="entry name" value="GHMP_kinases_N"/>
    <property type="match status" value="1"/>
</dbReference>
<keyword evidence="5 9" id="KW-0547">Nucleotide-binding</keyword>
<dbReference type="InterPro" id="IPR006204">
    <property type="entry name" value="GHMP_kinase_N_dom"/>
</dbReference>
<dbReference type="EMBL" id="JAAGVY010000005">
    <property type="protein sequence ID" value="NEN22738.1"/>
    <property type="molecule type" value="Genomic_DNA"/>
</dbReference>
<organism evidence="12 13">
    <name type="scientific">Cryomorpha ignava</name>
    <dbReference type="NCBI Taxonomy" id="101383"/>
    <lineage>
        <taxon>Bacteria</taxon>
        <taxon>Pseudomonadati</taxon>
        <taxon>Bacteroidota</taxon>
        <taxon>Flavobacteriia</taxon>
        <taxon>Flavobacteriales</taxon>
        <taxon>Cryomorphaceae</taxon>
        <taxon>Cryomorpha</taxon>
    </lineage>
</organism>
<keyword evidence="7 9" id="KW-0067">ATP-binding</keyword>
<dbReference type="NCBIfam" id="TIGR00154">
    <property type="entry name" value="ispE"/>
    <property type="match status" value="1"/>
</dbReference>
<dbReference type="PANTHER" id="PTHR43527">
    <property type="entry name" value="4-DIPHOSPHOCYTIDYL-2-C-METHYL-D-ERYTHRITOL KINASE, CHLOROPLASTIC"/>
    <property type="match status" value="1"/>
</dbReference>
<evidence type="ECO:0000259" key="10">
    <source>
        <dbReference type="Pfam" id="PF00288"/>
    </source>
</evidence>
<feature type="binding site" evidence="9">
    <location>
        <begin position="93"/>
        <end position="103"/>
    </location>
    <ligand>
        <name>ATP</name>
        <dbReference type="ChEBI" id="CHEBI:30616"/>
    </ligand>
</feature>
<dbReference type="UniPathway" id="UPA00056">
    <property type="reaction ID" value="UER00094"/>
</dbReference>
<evidence type="ECO:0000256" key="5">
    <source>
        <dbReference type="ARBA" id="ARBA00022741"/>
    </source>
</evidence>